<dbReference type="Pfam" id="PF02776">
    <property type="entry name" value="TPP_enzyme_N"/>
    <property type="match status" value="1"/>
</dbReference>
<dbReference type="SUPFAM" id="SSF52518">
    <property type="entry name" value="Thiamin diphosphate-binding fold (THDP-binding)"/>
    <property type="match status" value="2"/>
</dbReference>
<reference evidence="8" key="1">
    <citation type="journal article" date="2022" name="Front. Microbiol.">
        <title>New perspectives on an old grouping: The genomic and phenotypic variability of Oxalobacter formigenes and the implications for calcium oxalate stone prevention.</title>
        <authorList>
            <person name="Chmiel J.A."/>
            <person name="Carr C."/>
            <person name="Stuivenberg G.A."/>
            <person name="Venema R."/>
            <person name="Chanyi R.M."/>
            <person name="Al K.F."/>
            <person name="Giguere D."/>
            <person name="Say H."/>
            <person name="Akouris P.P."/>
            <person name="Dominguez Romero S.A."/>
            <person name="Kwong A."/>
            <person name="Tai V."/>
            <person name="Koval S.F."/>
            <person name="Razvi H."/>
            <person name="Bjazevic J."/>
            <person name="Burton J.P."/>
        </authorList>
    </citation>
    <scope>NUCLEOTIDE SEQUENCE</scope>
    <source>
        <strain evidence="8">HOxNP-1</strain>
    </source>
</reference>
<dbReference type="FunFam" id="3.40.50.970:FF:000007">
    <property type="entry name" value="Acetolactate synthase"/>
    <property type="match status" value="1"/>
</dbReference>
<dbReference type="PANTHER" id="PTHR18968">
    <property type="entry name" value="THIAMINE PYROPHOSPHATE ENZYMES"/>
    <property type="match status" value="1"/>
</dbReference>
<keyword evidence="2 3" id="KW-0786">Thiamine pyrophosphate</keyword>
<evidence type="ECO:0000256" key="2">
    <source>
        <dbReference type="ARBA" id="ARBA00023052"/>
    </source>
</evidence>
<dbReference type="InterPro" id="IPR029035">
    <property type="entry name" value="DHS-like_NAD/FAD-binding_dom"/>
</dbReference>
<evidence type="ECO:0000256" key="1">
    <source>
        <dbReference type="ARBA" id="ARBA00007812"/>
    </source>
</evidence>
<evidence type="ECO:0000256" key="3">
    <source>
        <dbReference type="RuleBase" id="RU362132"/>
    </source>
</evidence>
<dbReference type="SUPFAM" id="SSF52467">
    <property type="entry name" value="DHS-like NAD/FAD-binding domain"/>
    <property type="match status" value="1"/>
</dbReference>
<dbReference type="GO" id="GO:0050660">
    <property type="term" value="F:flavin adenine dinucleotide binding"/>
    <property type="evidence" value="ECO:0007669"/>
    <property type="project" value="TreeGrafter"/>
</dbReference>
<dbReference type="GO" id="GO:0009099">
    <property type="term" value="P:L-valine biosynthetic process"/>
    <property type="evidence" value="ECO:0007669"/>
    <property type="project" value="TreeGrafter"/>
</dbReference>
<organism evidence="7">
    <name type="scientific">Oxalobacter aliiformigenes</name>
    <dbReference type="NCBI Taxonomy" id="2946593"/>
    <lineage>
        <taxon>Bacteria</taxon>
        <taxon>Pseudomonadati</taxon>
        <taxon>Pseudomonadota</taxon>
        <taxon>Betaproteobacteria</taxon>
        <taxon>Burkholderiales</taxon>
        <taxon>Oxalobacteraceae</taxon>
        <taxon>Oxalobacter</taxon>
    </lineage>
</organism>
<protein>
    <submittedName>
        <fullName evidence="7">Glyoxylate carboligase</fullName>
        <ecNumber evidence="7">4.1.1.47</ecNumber>
    </submittedName>
</protein>
<dbReference type="GO" id="GO:0009097">
    <property type="term" value="P:isoleucine biosynthetic process"/>
    <property type="evidence" value="ECO:0007669"/>
    <property type="project" value="TreeGrafter"/>
</dbReference>
<dbReference type="FunFam" id="3.40.50.1220:FF:000008">
    <property type="entry name" value="Acetolactate synthase"/>
    <property type="match status" value="1"/>
</dbReference>
<reference evidence="7" key="2">
    <citation type="journal article" date="2022" name="Front. Microbiol.">
        <title>New perspectives on an old grouping: The genomic and phenotypic variability of Oxalobacter formigenes and the implications for calcium oxalate stone prevention.</title>
        <authorList>
            <person name="Chmiel J.A."/>
            <person name="Carr C."/>
            <person name="Stuivenberg G.A."/>
            <person name="Venema R."/>
            <person name="Chanyi R.M."/>
            <person name="Al K.F."/>
            <person name="Giguere D."/>
            <person name="Say H."/>
            <person name="Akouris P.P."/>
            <person name="Dominguez Romero S.A."/>
            <person name="Kwong A."/>
            <person name="Tai V."/>
            <person name="Koval S.F."/>
            <person name="Razvi H."/>
            <person name="Bjazevic J."/>
            <person name="Burton J.P."/>
        </authorList>
    </citation>
    <scope>NUCLEOTIDE SEQUENCE</scope>
    <source>
        <strain evidence="7">OxK</strain>
    </source>
</reference>
<dbReference type="NCBIfam" id="TIGR01504">
    <property type="entry name" value="glyox_carbo_lig"/>
    <property type="match status" value="1"/>
</dbReference>
<dbReference type="EC" id="4.1.1.47" evidence="7"/>
<dbReference type="InterPro" id="IPR012000">
    <property type="entry name" value="Thiamin_PyroP_enz_cen_dom"/>
</dbReference>
<dbReference type="GO" id="GO:0009436">
    <property type="term" value="P:glyoxylate catabolic process"/>
    <property type="evidence" value="ECO:0007669"/>
    <property type="project" value="InterPro"/>
</dbReference>
<dbReference type="EMBL" id="CP098248">
    <property type="protein sequence ID" value="WAV97310.1"/>
    <property type="molecule type" value="Genomic_DNA"/>
</dbReference>
<proteinExistence type="inferred from homology"/>
<feature type="domain" description="Thiamine pyrophosphate enzyme N-terminal TPP-binding" evidence="6">
    <location>
        <begin position="4"/>
        <end position="120"/>
    </location>
</feature>
<dbReference type="GO" id="GO:0009028">
    <property type="term" value="F:tartronate-semialdehyde synthase activity"/>
    <property type="evidence" value="ECO:0007669"/>
    <property type="project" value="UniProtKB-EC"/>
</dbReference>
<dbReference type="AlphaFoldDB" id="A0A9E9LLP2"/>
<dbReference type="InterPro" id="IPR045229">
    <property type="entry name" value="TPP_enz"/>
</dbReference>
<sequence length="582" mass="63375">MAKMTAAEAAVYVLEKEGVTQLFGIPGAGINPLYAALKKHGTMKHILARHGEGIAHMAEGYTRAKQGNIGVGICTSGPAATDMITGLYSAIADSTPILAITGQAPRAKLFKEDFQAVDIEKIAAPVAKMAVTVREPALVPWTLQKAFYLMRTGRQGPCLIDLPLDVQMGEIEFDPDTYAPLEVSKPRATRAQIEKALGMLNDAEKPLIIAGGGVILADASPLLVELAEILGVPVVPTLMGWGSIPDEHDLNAGMVGIQTHHRYGNASFLASDFIMGIGNRWANRHTGGLETYTKGRKFVHIDIEPTQLGKVFCPDYGIVSDAKEALEQLVELAKEWKAAGKLKDRSAWAAECLKRKRTMLRRTDYDDVPMKPQRVYQEMNNFFGKDVHYVTAIGLSQIGAAQHLKVQQPRGWINCGQAGPLGWTIPAALGVRAALPDADIVALSGDFDFQFMIEELAVGAHFKLPYIHIVVNNSYLGLIRQGQLGFNNLDYCVQLSFENINSPEVNGYGIDFVKVAEGLGCKAIRVHKPDELIPAFKKARELMKEFQVPVVVEAILERVTNIPMGGNLDQINEFGGALDVNE</sequence>
<dbReference type="GO" id="GO:0005948">
    <property type="term" value="C:acetolactate synthase complex"/>
    <property type="evidence" value="ECO:0007669"/>
    <property type="project" value="TreeGrafter"/>
</dbReference>
<dbReference type="Pfam" id="PF02775">
    <property type="entry name" value="TPP_enzyme_C"/>
    <property type="match status" value="1"/>
</dbReference>
<name>A0A9E9LLP2_9BURK</name>
<dbReference type="NCBIfam" id="NF008431">
    <property type="entry name" value="PRK11269.1"/>
    <property type="match status" value="1"/>
</dbReference>
<feature type="domain" description="Thiamine pyrophosphate enzyme central" evidence="4">
    <location>
        <begin position="193"/>
        <end position="329"/>
    </location>
</feature>
<dbReference type="Proteomes" id="UP001164819">
    <property type="component" value="Chromosome"/>
</dbReference>
<dbReference type="CDD" id="cd07035">
    <property type="entry name" value="TPP_PYR_POX_like"/>
    <property type="match status" value="1"/>
</dbReference>
<evidence type="ECO:0000313" key="7">
    <source>
        <dbReference type="EMBL" id="WAV91523.1"/>
    </source>
</evidence>
<evidence type="ECO:0000313" key="8">
    <source>
        <dbReference type="EMBL" id="WAV97310.1"/>
    </source>
</evidence>
<evidence type="ECO:0000259" key="5">
    <source>
        <dbReference type="Pfam" id="PF02775"/>
    </source>
</evidence>
<dbReference type="EMBL" id="CP098251">
    <property type="protein sequence ID" value="WAV91523.1"/>
    <property type="molecule type" value="Genomic_DNA"/>
</dbReference>
<dbReference type="Gene3D" id="3.40.50.1220">
    <property type="entry name" value="TPP-binding domain"/>
    <property type="match status" value="1"/>
</dbReference>
<evidence type="ECO:0000259" key="6">
    <source>
        <dbReference type="Pfam" id="PF02776"/>
    </source>
</evidence>
<dbReference type="InterPro" id="IPR029061">
    <property type="entry name" value="THDP-binding"/>
</dbReference>
<dbReference type="InterPro" id="IPR006397">
    <property type="entry name" value="Glyox_carbo_lig"/>
</dbReference>
<accession>A0A9E9LLP2</accession>
<evidence type="ECO:0000313" key="9">
    <source>
        <dbReference type="Proteomes" id="UP001164794"/>
    </source>
</evidence>
<gene>
    <name evidence="7" type="primary">gcl</name>
    <name evidence="8" type="ORF">NB645_00690</name>
    <name evidence="7" type="ORF">NB646_01805</name>
</gene>
<dbReference type="InterPro" id="IPR011766">
    <property type="entry name" value="TPP_enzyme_TPP-bd"/>
</dbReference>
<dbReference type="GO" id="GO:0030976">
    <property type="term" value="F:thiamine pyrophosphate binding"/>
    <property type="evidence" value="ECO:0007669"/>
    <property type="project" value="InterPro"/>
</dbReference>
<keyword evidence="7" id="KW-0456">Lyase</keyword>
<keyword evidence="9" id="KW-1185">Reference proteome</keyword>
<dbReference type="GO" id="GO:0000287">
    <property type="term" value="F:magnesium ion binding"/>
    <property type="evidence" value="ECO:0007669"/>
    <property type="project" value="InterPro"/>
</dbReference>
<dbReference type="Pfam" id="PF00205">
    <property type="entry name" value="TPP_enzyme_M"/>
    <property type="match status" value="1"/>
</dbReference>
<feature type="domain" description="Thiamine pyrophosphate enzyme TPP-binding" evidence="5">
    <location>
        <begin position="393"/>
        <end position="553"/>
    </location>
</feature>
<dbReference type="InterPro" id="IPR012001">
    <property type="entry name" value="Thiamin_PyroP_enz_TPP-bd_dom"/>
</dbReference>
<comment type="similarity">
    <text evidence="1 3">Belongs to the TPP enzyme family.</text>
</comment>
<dbReference type="RefSeq" id="WP_269264783.1">
    <property type="nucleotide sequence ID" value="NZ_CP098247.1"/>
</dbReference>
<dbReference type="Gene3D" id="3.40.50.970">
    <property type="match status" value="2"/>
</dbReference>
<dbReference type="PANTHER" id="PTHR18968:SF14">
    <property type="entry name" value="GLYOXYLATE CARBOLIGASE"/>
    <property type="match status" value="1"/>
</dbReference>
<evidence type="ECO:0000259" key="4">
    <source>
        <dbReference type="Pfam" id="PF00205"/>
    </source>
</evidence>
<dbReference type="Proteomes" id="UP001164794">
    <property type="component" value="Chromosome"/>
</dbReference>